<feature type="domain" description="Ubiquitin-like" evidence="2">
    <location>
        <begin position="223"/>
        <end position="302"/>
    </location>
</feature>
<comment type="caution">
    <text evidence="3">The sequence shown here is derived from an EMBL/GenBank/DDBJ whole genome shotgun (WGS) entry which is preliminary data.</text>
</comment>
<reference evidence="3" key="1">
    <citation type="submission" date="2021-03" db="EMBL/GenBank/DDBJ databases">
        <authorList>
            <person name="Tagirdzhanova G."/>
        </authorList>
    </citation>
    <scope>NUCLEOTIDE SEQUENCE</scope>
</reference>
<gene>
    <name evidence="3" type="ORF">IMSHALPRED_005086</name>
</gene>
<dbReference type="AlphaFoldDB" id="A0A8H3F831"/>
<dbReference type="PANTHER" id="PTHR38886:SF1">
    <property type="entry name" value="NACHT-NTPASE AND P-LOOP NTPASES N-TERMINAL DOMAIN-CONTAINING PROTEIN"/>
    <property type="match status" value="1"/>
</dbReference>
<dbReference type="Pfam" id="PF22893">
    <property type="entry name" value="ULD_2"/>
    <property type="match status" value="1"/>
</dbReference>
<feature type="region of interest" description="Disordered" evidence="1">
    <location>
        <begin position="453"/>
        <end position="491"/>
    </location>
</feature>
<accession>A0A8H3F831</accession>
<evidence type="ECO:0000313" key="4">
    <source>
        <dbReference type="Proteomes" id="UP000664534"/>
    </source>
</evidence>
<dbReference type="EMBL" id="CAJPDT010000027">
    <property type="protein sequence ID" value="CAF9921116.1"/>
    <property type="molecule type" value="Genomic_DNA"/>
</dbReference>
<proteinExistence type="predicted"/>
<evidence type="ECO:0000259" key="2">
    <source>
        <dbReference type="Pfam" id="PF22893"/>
    </source>
</evidence>
<organism evidence="3 4">
    <name type="scientific">Imshaugia aleurites</name>
    <dbReference type="NCBI Taxonomy" id="172621"/>
    <lineage>
        <taxon>Eukaryota</taxon>
        <taxon>Fungi</taxon>
        <taxon>Dikarya</taxon>
        <taxon>Ascomycota</taxon>
        <taxon>Pezizomycotina</taxon>
        <taxon>Lecanoromycetes</taxon>
        <taxon>OSLEUM clade</taxon>
        <taxon>Lecanoromycetidae</taxon>
        <taxon>Lecanorales</taxon>
        <taxon>Lecanorineae</taxon>
        <taxon>Parmeliaceae</taxon>
        <taxon>Imshaugia</taxon>
    </lineage>
</organism>
<protein>
    <recommendedName>
        <fullName evidence="2">Ubiquitin-like domain-containing protein</fullName>
    </recommendedName>
</protein>
<dbReference type="InterPro" id="IPR054464">
    <property type="entry name" value="ULD_fung"/>
</dbReference>
<keyword evidence="4" id="KW-1185">Reference proteome</keyword>
<evidence type="ECO:0000256" key="1">
    <source>
        <dbReference type="SAM" id="MobiDB-lite"/>
    </source>
</evidence>
<dbReference type="PANTHER" id="PTHR38886">
    <property type="entry name" value="SESA DOMAIN-CONTAINING PROTEIN"/>
    <property type="match status" value="1"/>
</dbReference>
<evidence type="ECO:0000313" key="3">
    <source>
        <dbReference type="EMBL" id="CAF9921116.1"/>
    </source>
</evidence>
<dbReference type="Proteomes" id="UP000664534">
    <property type="component" value="Unassembled WGS sequence"/>
</dbReference>
<dbReference type="OrthoDB" id="3045089at2759"/>
<sequence length="639" mass="71390">MSFGFSVGDFVAVGNLIVKIVNILRGTQSEYQELIRELESLGRALTQVDKLKGRGAQAIAVDQIKCAALTCRYPLEDFLAKIQKFEKSLGLGEKAGNLMVAGRKIQYAFGKKDEANTLRNYLNLHIGTINMLLVRQGLEMLDVASEQTEKNQEELMDRIECSSKELRDVRGNLEAQAVAVRENSSMIQRWQTYASVSTQQIYTIVLELRASVLGIDTRFTYFQEPVKVEDALGRVFPFASECSIDALIAEIKARFREGPGRTEVMAGDFEIFNAKNADQVLTITGRDILLPGMSINMAIVLEKEFLKGDKCPMPHCASKTFLEAVGGGRTCCECNIWFDGPSKKRKRDSEGEQISKHVRTLEDRNYKEAKRLKTLRPILQEASGLSSDDEIAGTEQSDFEEACISAFKRIRFDVGLQTLANEDLVKLIDLKRDQIPYTDAQLRELLSERNTWASQNFNNDPDDDLIPKTSPSGIQISPDYLPSPEKSPTPERLDRLLNLDLRNKKRHPKAQATQADAVLIGFLGELNYPDRATKAGEVPLPESDDDSDNDLWNKKRHPKAQATQGDAVLIGLMGELNYPDLATKAGDVPLPEIDDSDVDKSMDAVESEQTDENIPVYGTVYDREDNLVHHAENALPLIK</sequence>
<name>A0A8H3F831_9LECA</name>